<comment type="subcellular location">
    <subcellularLocation>
        <location evidence="1">Cell membrane</location>
        <topology evidence="1">Multi-pass membrane protein</topology>
    </subcellularLocation>
</comment>
<proteinExistence type="predicted"/>
<evidence type="ECO:0000313" key="7">
    <source>
        <dbReference type="EMBL" id="HIQ79855.1"/>
    </source>
</evidence>
<dbReference type="Pfam" id="PF02653">
    <property type="entry name" value="BPD_transp_2"/>
    <property type="match status" value="1"/>
</dbReference>
<feature type="transmembrane region" description="Helical" evidence="6">
    <location>
        <begin position="221"/>
        <end position="246"/>
    </location>
</feature>
<evidence type="ECO:0000256" key="2">
    <source>
        <dbReference type="ARBA" id="ARBA00022475"/>
    </source>
</evidence>
<name>A0A9D0ZGB6_9FIRM</name>
<feature type="transmembrane region" description="Helical" evidence="6">
    <location>
        <begin position="72"/>
        <end position="93"/>
    </location>
</feature>
<keyword evidence="3 6" id="KW-0812">Transmembrane</keyword>
<evidence type="ECO:0000256" key="4">
    <source>
        <dbReference type="ARBA" id="ARBA00022989"/>
    </source>
</evidence>
<dbReference type="PANTHER" id="PTHR30482">
    <property type="entry name" value="HIGH-AFFINITY BRANCHED-CHAIN AMINO ACID TRANSPORT SYSTEM PERMEASE"/>
    <property type="match status" value="1"/>
</dbReference>
<evidence type="ECO:0000256" key="3">
    <source>
        <dbReference type="ARBA" id="ARBA00022692"/>
    </source>
</evidence>
<dbReference type="PANTHER" id="PTHR30482:SF10">
    <property type="entry name" value="HIGH-AFFINITY BRANCHED-CHAIN AMINO ACID TRANSPORT PROTEIN BRAE"/>
    <property type="match status" value="1"/>
</dbReference>
<keyword evidence="5 6" id="KW-0472">Membrane</keyword>
<reference evidence="7" key="1">
    <citation type="submission" date="2020-10" db="EMBL/GenBank/DDBJ databases">
        <authorList>
            <person name="Gilroy R."/>
        </authorList>
    </citation>
    <scope>NUCLEOTIDE SEQUENCE</scope>
    <source>
        <strain evidence="7">ChiSjej1B19-3389</strain>
    </source>
</reference>
<protein>
    <submittedName>
        <fullName evidence="7">Branched-chain amino acid ABC transporter permease</fullName>
    </submittedName>
</protein>
<dbReference type="AlphaFoldDB" id="A0A9D0ZGB6"/>
<feature type="transmembrane region" description="Helical" evidence="6">
    <location>
        <begin position="175"/>
        <end position="201"/>
    </location>
</feature>
<dbReference type="GO" id="GO:0015658">
    <property type="term" value="F:branched-chain amino acid transmembrane transporter activity"/>
    <property type="evidence" value="ECO:0007669"/>
    <property type="project" value="InterPro"/>
</dbReference>
<dbReference type="EMBL" id="DVFW01000006">
    <property type="protein sequence ID" value="HIQ79855.1"/>
    <property type="molecule type" value="Genomic_DNA"/>
</dbReference>
<evidence type="ECO:0000313" key="8">
    <source>
        <dbReference type="Proteomes" id="UP000886787"/>
    </source>
</evidence>
<evidence type="ECO:0000256" key="6">
    <source>
        <dbReference type="SAM" id="Phobius"/>
    </source>
</evidence>
<dbReference type="InterPro" id="IPR001851">
    <property type="entry name" value="ABC_transp_permease"/>
</dbReference>
<dbReference type="GO" id="GO:0005886">
    <property type="term" value="C:plasma membrane"/>
    <property type="evidence" value="ECO:0007669"/>
    <property type="project" value="UniProtKB-SubCell"/>
</dbReference>
<reference evidence="7" key="2">
    <citation type="journal article" date="2021" name="PeerJ">
        <title>Extensive microbial diversity within the chicken gut microbiome revealed by metagenomics and culture.</title>
        <authorList>
            <person name="Gilroy R."/>
            <person name="Ravi A."/>
            <person name="Getino M."/>
            <person name="Pursley I."/>
            <person name="Horton D.L."/>
            <person name="Alikhan N.F."/>
            <person name="Baker D."/>
            <person name="Gharbi K."/>
            <person name="Hall N."/>
            <person name="Watson M."/>
            <person name="Adriaenssens E.M."/>
            <person name="Foster-Nyarko E."/>
            <person name="Jarju S."/>
            <person name="Secka A."/>
            <person name="Antonio M."/>
            <person name="Oren A."/>
            <person name="Chaudhuri R.R."/>
            <person name="La Ragione R."/>
            <person name="Hildebrand F."/>
            <person name="Pallen M.J."/>
        </authorList>
    </citation>
    <scope>NUCLEOTIDE SEQUENCE</scope>
    <source>
        <strain evidence="7">ChiSjej1B19-3389</strain>
    </source>
</reference>
<keyword evidence="2" id="KW-1003">Cell membrane</keyword>
<feature type="transmembrane region" description="Helical" evidence="6">
    <location>
        <begin position="100"/>
        <end position="122"/>
    </location>
</feature>
<accession>A0A9D0ZGB6</accession>
<keyword evidence="4 6" id="KW-1133">Transmembrane helix</keyword>
<organism evidence="7 8">
    <name type="scientific">Candidatus Scatavimonas merdigallinarum</name>
    <dbReference type="NCBI Taxonomy" id="2840914"/>
    <lineage>
        <taxon>Bacteria</taxon>
        <taxon>Bacillati</taxon>
        <taxon>Bacillota</taxon>
        <taxon>Clostridia</taxon>
        <taxon>Eubacteriales</taxon>
        <taxon>Oscillospiraceae</taxon>
        <taxon>Oscillospiraceae incertae sedis</taxon>
        <taxon>Candidatus Scatavimonas</taxon>
    </lineage>
</organism>
<comment type="caution">
    <text evidence="7">The sequence shown here is derived from an EMBL/GenBank/DDBJ whole genome shotgun (WGS) entry which is preliminary data.</text>
</comment>
<dbReference type="Proteomes" id="UP000886787">
    <property type="component" value="Unassembled WGS sequence"/>
</dbReference>
<evidence type="ECO:0000256" key="1">
    <source>
        <dbReference type="ARBA" id="ARBA00004651"/>
    </source>
</evidence>
<evidence type="ECO:0000256" key="5">
    <source>
        <dbReference type="ARBA" id="ARBA00023136"/>
    </source>
</evidence>
<dbReference type="InterPro" id="IPR043428">
    <property type="entry name" value="LivM-like"/>
</dbReference>
<dbReference type="CDD" id="cd06581">
    <property type="entry name" value="TM_PBP1_LivM_like"/>
    <property type="match status" value="1"/>
</dbReference>
<feature type="transmembrane region" description="Helical" evidence="6">
    <location>
        <begin position="134"/>
        <end position="154"/>
    </location>
</feature>
<feature type="transmembrane region" description="Helical" evidence="6">
    <location>
        <begin position="14"/>
        <end position="36"/>
    </location>
</feature>
<sequence>MDQLGILSRQIKGLLVPASINMILAISLNLIVGFLGELSLGHAGFMAVGAYAGCLFSIFSKEALPAAVRFPLALLVGGILAAVFGFLIAIPVLRLKGDYLAIVTLAFGQIICSVAMNLNITGGPSGLKGTPQDASYPVAFILVLLTVMILSNVMDSRYGRAIASIRDSRIAASCMGIYVTRYRLCVFASAAFFAGIAGVLYGHNISILQASVFDYNKSVEILVMVVLGGMYSIRGSVIAAAVITVLPELFRGADEYRMLFYSITLVGIMLLKTNEPFQNFKTRLFKTALYTRKEKVVVKEDI</sequence>
<gene>
    <name evidence="7" type="ORF">IAD32_01040</name>
</gene>